<organism evidence="2 3">
    <name type="scientific">Rhizobium oryzicola</name>
    <dbReference type="NCBI Taxonomy" id="1232668"/>
    <lineage>
        <taxon>Bacteria</taxon>
        <taxon>Pseudomonadati</taxon>
        <taxon>Pseudomonadota</taxon>
        <taxon>Alphaproteobacteria</taxon>
        <taxon>Hyphomicrobiales</taxon>
        <taxon>Rhizobiaceae</taxon>
        <taxon>Rhizobium/Agrobacterium group</taxon>
        <taxon>Rhizobium</taxon>
    </lineage>
</organism>
<protein>
    <submittedName>
        <fullName evidence="2">Uncharacterized protein</fullName>
    </submittedName>
</protein>
<evidence type="ECO:0000313" key="2">
    <source>
        <dbReference type="EMBL" id="MDO1585506.1"/>
    </source>
</evidence>
<evidence type="ECO:0000256" key="1">
    <source>
        <dbReference type="SAM" id="Phobius"/>
    </source>
</evidence>
<sequence>MSELIDRLFSMLRIPPEHHGFVISLAAIALSGYAIYAVLSVVQGR</sequence>
<reference evidence="2" key="1">
    <citation type="journal article" date="2015" name="Int. J. Syst. Evol. Microbiol.">
        <title>Rhizobium oryzicola sp. nov., potential plant-growth-promoting endophytic bacteria isolated from rice roots.</title>
        <authorList>
            <person name="Zhang X.X."/>
            <person name="Gao J.S."/>
            <person name="Cao Y.H."/>
            <person name="Sheirdil R.A."/>
            <person name="Wang X.C."/>
            <person name="Zhang L."/>
        </authorList>
    </citation>
    <scope>NUCLEOTIDE SEQUENCE</scope>
    <source>
        <strain evidence="2">05753</strain>
    </source>
</reference>
<feature type="transmembrane region" description="Helical" evidence="1">
    <location>
        <begin position="20"/>
        <end position="42"/>
    </location>
</feature>
<gene>
    <name evidence="2" type="ORF">Q2T52_25750</name>
</gene>
<accession>A0ABT8T479</accession>
<keyword evidence="3" id="KW-1185">Reference proteome</keyword>
<keyword evidence="1" id="KW-1133">Transmembrane helix</keyword>
<dbReference type="Proteomes" id="UP001169006">
    <property type="component" value="Unassembled WGS sequence"/>
</dbReference>
<comment type="caution">
    <text evidence="2">The sequence shown here is derived from an EMBL/GenBank/DDBJ whole genome shotgun (WGS) entry which is preliminary data.</text>
</comment>
<keyword evidence="1" id="KW-0472">Membrane</keyword>
<name>A0ABT8T479_9HYPH</name>
<dbReference type="EMBL" id="JAUKWQ010000016">
    <property type="protein sequence ID" value="MDO1585506.1"/>
    <property type="molecule type" value="Genomic_DNA"/>
</dbReference>
<proteinExistence type="predicted"/>
<dbReference type="RefSeq" id="WP_302079789.1">
    <property type="nucleotide sequence ID" value="NZ_JAUKWQ010000016.1"/>
</dbReference>
<evidence type="ECO:0000313" key="3">
    <source>
        <dbReference type="Proteomes" id="UP001169006"/>
    </source>
</evidence>
<reference evidence="2" key="2">
    <citation type="submission" date="2023-07" db="EMBL/GenBank/DDBJ databases">
        <authorList>
            <person name="Sun H."/>
        </authorList>
    </citation>
    <scope>NUCLEOTIDE SEQUENCE</scope>
    <source>
        <strain evidence="2">05753</strain>
    </source>
</reference>
<keyword evidence="1" id="KW-0812">Transmembrane</keyword>